<dbReference type="AlphaFoldDB" id="A0A1R3V0L1"/>
<reference evidence="2" key="1">
    <citation type="submission" date="2017-01" db="EMBL/GenBank/DDBJ databases">
        <authorList>
            <person name="Brunel B."/>
        </authorList>
    </citation>
    <scope>NUCLEOTIDE SEQUENCE [LARGE SCALE GENOMIC DNA]</scope>
</reference>
<sequence length="28" mass="3007">MAERDSGGFCTTLAMVSEQPRGHDVVNV</sequence>
<keyword evidence="2" id="KW-1185">Reference proteome</keyword>
<dbReference type="EMBL" id="FTPD01000003">
    <property type="protein sequence ID" value="SIT53430.1"/>
    <property type="molecule type" value="Genomic_DNA"/>
</dbReference>
<evidence type="ECO:0000313" key="1">
    <source>
        <dbReference type="EMBL" id="SIT53430.1"/>
    </source>
</evidence>
<protein>
    <submittedName>
        <fullName evidence="1">Uncharacterized protein</fullName>
    </submittedName>
</protein>
<evidence type="ECO:0000313" key="2">
    <source>
        <dbReference type="Proteomes" id="UP000188388"/>
    </source>
</evidence>
<gene>
    <name evidence="1" type="ORF">BQ8794_110236</name>
</gene>
<dbReference type="Proteomes" id="UP000188388">
    <property type="component" value="Unassembled WGS sequence"/>
</dbReference>
<dbReference type="STRING" id="1631249.BQ8794_110236"/>
<name>A0A1R3V0L1_9HYPH</name>
<proteinExistence type="predicted"/>
<organism evidence="1 2">
    <name type="scientific">Mesorhizobium prunaredense</name>
    <dbReference type="NCBI Taxonomy" id="1631249"/>
    <lineage>
        <taxon>Bacteria</taxon>
        <taxon>Pseudomonadati</taxon>
        <taxon>Pseudomonadota</taxon>
        <taxon>Alphaproteobacteria</taxon>
        <taxon>Hyphomicrobiales</taxon>
        <taxon>Phyllobacteriaceae</taxon>
        <taxon>Mesorhizobium</taxon>
    </lineage>
</organism>
<accession>A0A1R3V0L1</accession>